<protein>
    <submittedName>
        <fullName evidence="2">Uncharacterized protein</fullName>
    </submittedName>
</protein>
<dbReference type="AlphaFoldDB" id="A0A075MAT8"/>
<dbReference type="EMBL" id="KJ484636">
    <property type="protein sequence ID" value="AIF78615.1"/>
    <property type="molecule type" value="Genomic_DNA"/>
</dbReference>
<evidence type="ECO:0000313" key="1">
    <source>
        <dbReference type="EMBL" id="AIF77379.1"/>
    </source>
</evidence>
<dbReference type="EMBL" id="KJ484626">
    <property type="protein sequence ID" value="AIF77379.1"/>
    <property type="molecule type" value="Genomic_DNA"/>
</dbReference>
<dbReference type="RefSeq" id="WP_001324239.1">
    <property type="nucleotide sequence ID" value="NZ_MN848327.1"/>
</dbReference>
<evidence type="ECO:0000313" key="3">
    <source>
        <dbReference type="EMBL" id="AIF78615.1"/>
    </source>
</evidence>
<geneLocation type="plasmid" evidence="3">
    <name>pC59-153</name>
</geneLocation>
<name>A0A075MAT8_ECOLX</name>
<sequence length="41" mass="4966">MIDKGDSDYQCFADGLFVFRKHQPGWLVQLSFQLREFYESY</sequence>
<evidence type="ECO:0000313" key="2">
    <source>
        <dbReference type="EMBL" id="AIF77694.1"/>
    </source>
</evidence>
<keyword evidence="2" id="KW-0614">Plasmid</keyword>
<geneLocation type="plasmid" evidence="1">
    <name>pH2332-166</name>
</geneLocation>
<reference evidence="2" key="1">
    <citation type="journal article" date="2014" name="J. Antimicrob. Chemother.">
        <title>Nucleotide sequences of 16 transmissible plasmids identified in nine multidrug-resistant Escherichia coli isolates expressing an ESBL phenotype isolated from food-producing animals and healthy humans.</title>
        <authorList>
            <person name="Wang J."/>
            <person name="Stephan R."/>
            <person name="Power K."/>
            <person name="Yan Q."/>
            <person name="Hachler H."/>
            <person name="Fanning S."/>
        </authorList>
    </citation>
    <scope>NUCLEOTIDE SEQUENCE</scope>
    <source>
        <strain evidence="3">Chicken-59</strain>
        <strain evidence="2">Human-2291</strain>
        <strain evidence="1">Human-2332</strain>
        <plasmid evidence="3">pC59-153</plasmid>
        <plasmid evidence="2">pH2291-144</plasmid>
        <plasmid evidence="1">pH2332-166</plasmid>
    </source>
</reference>
<dbReference type="EMBL" id="KJ484628">
    <property type="protein sequence ID" value="AIF77694.1"/>
    <property type="molecule type" value="Genomic_DNA"/>
</dbReference>
<geneLocation type="plasmid" evidence="2">
    <name>pH2291-144</name>
</geneLocation>
<organism evidence="2">
    <name type="scientific">Escherichia coli</name>
    <dbReference type="NCBI Taxonomy" id="562"/>
    <lineage>
        <taxon>Bacteria</taxon>
        <taxon>Pseudomonadati</taxon>
        <taxon>Pseudomonadota</taxon>
        <taxon>Gammaproteobacteria</taxon>
        <taxon>Enterobacterales</taxon>
        <taxon>Enterobacteriaceae</taxon>
        <taxon>Escherichia</taxon>
    </lineage>
</organism>
<accession>A0A075MAT8</accession>
<proteinExistence type="predicted"/>
<dbReference type="PATRIC" id="fig|562.7954.peg.3987"/>